<dbReference type="InterPro" id="IPR004658">
    <property type="entry name" value="OMP_Slp"/>
</dbReference>
<name>A0A4Y8P9S2_9BACT</name>
<evidence type="ECO:0000313" key="2">
    <source>
        <dbReference type="Proteomes" id="UP000297713"/>
    </source>
</evidence>
<dbReference type="Pfam" id="PF03843">
    <property type="entry name" value="Slp"/>
    <property type="match status" value="1"/>
</dbReference>
<organism evidence="1 2">
    <name type="scientific">Methylacidiphilum caldifontis</name>
    <dbReference type="NCBI Taxonomy" id="2795386"/>
    <lineage>
        <taxon>Bacteria</taxon>
        <taxon>Pseudomonadati</taxon>
        <taxon>Verrucomicrobiota</taxon>
        <taxon>Methylacidiphilae</taxon>
        <taxon>Methylacidiphilales</taxon>
        <taxon>Methylacidiphilaceae</taxon>
        <taxon>Methylacidiphilum (ex Ratnadevi et al. 2023)</taxon>
    </lineage>
</organism>
<sequence length="199" mass="22304">MKKQLVFVKLNLKLSMSIAKKILVLFLLINTTVGCSIGPITASQRFKARKQPPFSLLASRPTAFVGQHVLLGGIIQRCTTQGGESLILIIQKPLDQATDQPIVKTPSKGKFYFWYKGKIDPKVYSTGKMITVTGKVVSPFKMKLDTSSLLIIEGEEFFLWPKESLPSYASKIPTRSILENIWEPVGFEPWATGWGEGWW</sequence>
<gene>
    <name evidence="1" type="ORF">A7Q10_01050</name>
</gene>
<dbReference type="GO" id="GO:0019867">
    <property type="term" value="C:outer membrane"/>
    <property type="evidence" value="ECO:0007669"/>
    <property type="project" value="InterPro"/>
</dbReference>
<reference evidence="1 2" key="1">
    <citation type="submission" date="2016-05" db="EMBL/GenBank/DDBJ databases">
        <title>Diversity and Homogeneity among Thermoacidophilic Verrucomicrobia Methanotrophs Linked with Geographical Origin.</title>
        <authorList>
            <person name="Erikstad H.-A."/>
            <person name="Smestad N.B."/>
            <person name="Ceballos R.M."/>
            <person name="Birkeland N.-K."/>
        </authorList>
    </citation>
    <scope>NUCLEOTIDE SEQUENCE [LARGE SCALE GENOMIC DNA]</scope>
    <source>
        <strain evidence="1 2">Phi</strain>
    </source>
</reference>
<protein>
    <submittedName>
        <fullName evidence="1">Starvation-inducible protein</fullName>
    </submittedName>
</protein>
<proteinExistence type="predicted"/>
<keyword evidence="2" id="KW-1185">Reference proteome</keyword>
<dbReference type="Proteomes" id="UP000297713">
    <property type="component" value="Unassembled WGS sequence"/>
</dbReference>
<dbReference type="PANTHER" id="PTHR37530:SF1">
    <property type="entry name" value="OUTER MEMBRANE PROTEIN SLP"/>
    <property type="match status" value="1"/>
</dbReference>
<dbReference type="PROSITE" id="PS51257">
    <property type="entry name" value="PROKAR_LIPOPROTEIN"/>
    <property type="match status" value="1"/>
</dbReference>
<dbReference type="AlphaFoldDB" id="A0A4Y8P9S2"/>
<dbReference type="EMBL" id="LXQC01000154">
    <property type="protein sequence ID" value="TFE67473.1"/>
    <property type="molecule type" value="Genomic_DNA"/>
</dbReference>
<comment type="caution">
    <text evidence="1">The sequence shown here is derived from an EMBL/GenBank/DDBJ whole genome shotgun (WGS) entry which is preliminary data.</text>
</comment>
<evidence type="ECO:0000313" key="1">
    <source>
        <dbReference type="EMBL" id="TFE67473.1"/>
    </source>
</evidence>
<dbReference type="PANTHER" id="PTHR37530">
    <property type="entry name" value="OUTER MEMBRANE PROTEIN SLP"/>
    <property type="match status" value="1"/>
</dbReference>
<accession>A0A4Y8P9S2</accession>